<dbReference type="EMBL" id="RZUI01000002">
    <property type="protein sequence ID" value="KAA8831475.1"/>
    <property type="molecule type" value="Genomic_DNA"/>
</dbReference>
<accession>A0A5M9ZVE2</accession>
<dbReference type="OrthoDB" id="1958058at2"/>
<name>A0A5M9ZVE2_9BIFI</name>
<evidence type="ECO:0000256" key="1">
    <source>
        <dbReference type="SAM" id="MobiDB-lite"/>
    </source>
</evidence>
<evidence type="ECO:0000313" key="2">
    <source>
        <dbReference type="EMBL" id="KAA8831475.1"/>
    </source>
</evidence>
<reference evidence="2 3" key="1">
    <citation type="journal article" date="2019" name="Syst. Appl. Microbiol.">
        <title>Characterization of Bifidobacterium species in feaces of the Egyptian fruit bat: Description of B. vespertilionis sp. nov. and B. rousetti sp. nov.</title>
        <authorList>
            <person name="Modesto M."/>
            <person name="Satti M."/>
            <person name="Watanabe K."/>
            <person name="Puglisi E."/>
            <person name="Morelli L."/>
            <person name="Huang C.-H."/>
            <person name="Liou J.-S."/>
            <person name="Miyashita M."/>
            <person name="Tamura T."/>
            <person name="Saito S."/>
            <person name="Mori K."/>
            <person name="Huang L."/>
            <person name="Sciavilla P."/>
            <person name="Sandri C."/>
            <person name="Spiezio C."/>
            <person name="Vitali F."/>
            <person name="Cavalieri D."/>
            <person name="Perpetuini G."/>
            <person name="Tofalo R."/>
            <person name="Bonetti A."/>
            <person name="Arita M."/>
            <person name="Mattarelli P."/>
        </authorList>
    </citation>
    <scope>NUCLEOTIDE SEQUENCE [LARGE SCALE GENOMIC DNA]</scope>
    <source>
        <strain evidence="2 3">RST7</strain>
    </source>
</reference>
<protein>
    <recommendedName>
        <fullName evidence="4">Siphovirus ReqiPepy6 Gp37-like protein</fullName>
    </recommendedName>
</protein>
<gene>
    <name evidence="2" type="ORF">EMO89_01700</name>
</gene>
<comment type="caution">
    <text evidence="2">The sequence shown here is derived from an EMBL/GenBank/DDBJ whole genome shotgun (WGS) entry which is preliminary data.</text>
</comment>
<feature type="compositionally biased region" description="Low complexity" evidence="1">
    <location>
        <begin position="317"/>
        <end position="331"/>
    </location>
</feature>
<feature type="region of interest" description="Disordered" evidence="1">
    <location>
        <begin position="317"/>
        <end position="340"/>
    </location>
</feature>
<dbReference type="Proteomes" id="UP000412028">
    <property type="component" value="Unassembled WGS sequence"/>
</dbReference>
<proteinExistence type="predicted"/>
<dbReference type="RefSeq" id="WP_150380661.1">
    <property type="nucleotide sequence ID" value="NZ_RZUI01000002.1"/>
</dbReference>
<organism evidence="2 3">
    <name type="scientific">Bifidobacterium tissieri</name>
    <dbReference type="NCBI Taxonomy" id="1630162"/>
    <lineage>
        <taxon>Bacteria</taxon>
        <taxon>Bacillati</taxon>
        <taxon>Actinomycetota</taxon>
        <taxon>Actinomycetes</taxon>
        <taxon>Bifidobacteriales</taxon>
        <taxon>Bifidobacteriaceae</taxon>
        <taxon>Bifidobacterium</taxon>
    </lineage>
</organism>
<dbReference type="AlphaFoldDB" id="A0A5M9ZVE2"/>
<sequence length="521" mass="55120">MVDIVITDARQRPKWVVEGASLDLAYGSDENSFKLDGLNVRPEAGALVMIDGTEYGGRITKLNTDGSVEGPTWHGILADRIIQPDAGADYYVVSGDAGTVLETVLQRIGLSPLYSGSAPTRADLRIDRYQFARYVDAYTGLRAMLASVGAKLILREIDGVVRAMALPIDSYGDAIDSDLLDFDGQRDTQPVNHLIGLGDGELRDRAVVHRYADAAGNVSGTQSITGLDERVAVYDYSNAKADELAVETEKKLRELQPQGGITATLRGYNGLEFDVGDQITGRDNRLGITVTATVAKKIVKVSHGILTVSYECGTASGGTTSMSGSAESSTGGTSGGGSGSQLLAGDGIEIRGNRIYAEVTQAKLDTVQTLAETAQKTASDFSAQIGQAQQDAKTAVDTANESVRTLNGTTPIHVWRSEDKASATVYADTASGTTDGLMSSTDKVKLDGIEAGATRIIPDGVSITMRADGTISAHTTDDSGKLIFPVGYILMNSTGENPGDTFGGTWEEQPSLGPYLWLRTR</sequence>
<evidence type="ECO:0008006" key="4">
    <source>
        <dbReference type="Google" id="ProtNLM"/>
    </source>
</evidence>
<evidence type="ECO:0000313" key="3">
    <source>
        <dbReference type="Proteomes" id="UP000412028"/>
    </source>
</evidence>